<dbReference type="Pfam" id="PF03466">
    <property type="entry name" value="LysR_substrate"/>
    <property type="match status" value="1"/>
</dbReference>
<evidence type="ECO:0000313" key="6">
    <source>
        <dbReference type="EMBL" id="AVX02850.1"/>
    </source>
</evidence>
<dbReference type="EMBL" id="CP021330">
    <property type="protein sequence ID" value="AVX02850.1"/>
    <property type="molecule type" value="Genomic_DNA"/>
</dbReference>
<organism evidence="6 7">
    <name type="scientific">Maritalea myrionectae</name>
    <dbReference type="NCBI Taxonomy" id="454601"/>
    <lineage>
        <taxon>Bacteria</taxon>
        <taxon>Pseudomonadati</taxon>
        <taxon>Pseudomonadota</taxon>
        <taxon>Alphaproteobacteria</taxon>
        <taxon>Hyphomicrobiales</taxon>
        <taxon>Devosiaceae</taxon>
        <taxon>Maritalea</taxon>
    </lineage>
</organism>
<keyword evidence="2" id="KW-0805">Transcription regulation</keyword>
<dbReference type="STRING" id="1122213.GCA_000423365_03014"/>
<dbReference type="Gene3D" id="1.10.10.10">
    <property type="entry name" value="Winged helix-like DNA-binding domain superfamily/Winged helix DNA-binding domain"/>
    <property type="match status" value="1"/>
</dbReference>
<protein>
    <submittedName>
        <fullName evidence="6">Putative hydrogen peroxide-inducible protein activator</fullName>
    </submittedName>
</protein>
<dbReference type="RefSeq" id="WP_117394713.1">
    <property type="nucleotide sequence ID" value="NZ_CP021330.1"/>
</dbReference>
<evidence type="ECO:0000256" key="1">
    <source>
        <dbReference type="ARBA" id="ARBA00009437"/>
    </source>
</evidence>
<dbReference type="PANTHER" id="PTHR30537">
    <property type="entry name" value="HTH-TYPE TRANSCRIPTIONAL REGULATOR"/>
    <property type="match status" value="1"/>
</dbReference>
<comment type="similarity">
    <text evidence="1">Belongs to the LysR transcriptional regulatory family.</text>
</comment>
<evidence type="ECO:0000313" key="7">
    <source>
        <dbReference type="Proteomes" id="UP000258927"/>
    </source>
</evidence>
<dbReference type="InterPro" id="IPR036390">
    <property type="entry name" value="WH_DNA-bd_sf"/>
</dbReference>
<keyword evidence="7" id="KW-1185">Reference proteome</keyword>
<dbReference type="Pfam" id="PF00126">
    <property type="entry name" value="HTH_1"/>
    <property type="match status" value="1"/>
</dbReference>
<dbReference type="Gene3D" id="3.40.190.290">
    <property type="match status" value="1"/>
</dbReference>
<reference evidence="6 7" key="1">
    <citation type="submission" date="2017-05" db="EMBL/GenBank/DDBJ databases">
        <title>Genome Analysis of Maritalea myrionectae HL2708#5.</title>
        <authorList>
            <consortium name="Cotde Inc.-PKNU"/>
            <person name="Jang D."/>
            <person name="Oh H.-M."/>
        </authorList>
    </citation>
    <scope>NUCLEOTIDE SEQUENCE [LARGE SCALE GENOMIC DNA]</scope>
    <source>
        <strain evidence="6 7">HL2708#5</strain>
    </source>
</reference>
<dbReference type="InterPro" id="IPR036388">
    <property type="entry name" value="WH-like_DNA-bd_sf"/>
</dbReference>
<dbReference type="SUPFAM" id="SSF46785">
    <property type="entry name" value="Winged helix' DNA-binding domain"/>
    <property type="match status" value="1"/>
</dbReference>
<dbReference type="SUPFAM" id="SSF53850">
    <property type="entry name" value="Periplasmic binding protein-like II"/>
    <property type="match status" value="1"/>
</dbReference>
<dbReference type="InterPro" id="IPR000847">
    <property type="entry name" value="LysR_HTH_N"/>
</dbReference>
<proteinExistence type="inferred from homology"/>
<dbReference type="PROSITE" id="PS50931">
    <property type="entry name" value="HTH_LYSR"/>
    <property type="match status" value="1"/>
</dbReference>
<name>A0A2R4MA00_9HYPH</name>
<accession>A0A2R4MA00</accession>
<dbReference type="GO" id="GO:0003700">
    <property type="term" value="F:DNA-binding transcription factor activity"/>
    <property type="evidence" value="ECO:0007669"/>
    <property type="project" value="InterPro"/>
</dbReference>
<feature type="domain" description="HTH lysR-type" evidence="5">
    <location>
        <begin position="3"/>
        <end position="60"/>
    </location>
</feature>
<evidence type="ECO:0000259" key="5">
    <source>
        <dbReference type="PROSITE" id="PS50931"/>
    </source>
</evidence>
<dbReference type="GO" id="GO:0006351">
    <property type="term" value="P:DNA-templated transcription"/>
    <property type="evidence" value="ECO:0007669"/>
    <property type="project" value="TreeGrafter"/>
</dbReference>
<evidence type="ECO:0000256" key="3">
    <source>
        <dbReference type="ARBA" id="ARBA00023125"/>
    </source>
</evidence>
<keyword evidence="4" id="KW-0804">Transcription</keyword>
<dbReference type="AlphaFoldDB" id="A0A2R4MA00"/>
<evidence type="ECO:0000256" key="4">
    <source>
        <dbReference type="ARBA" id="ARBA00023163"/>
    </source>
</evidence>
<dbReference type="Proteomes" id="UP000258927">
    <property type="component" value="Chromosome"/>
</dbReference>
<dbReference type="GO" id="GO:0043565">
    <property type="term" value="F:sequence-specific DNA binding"/>
    <property type="evidence" value="ECO:0007669"/>
    <property type="project" value="TreeGrafter"/>
</dbReference>
<evidence type="ECO:0000256" key="2">
    <source>
        <dbReference type="ARBA" id="ARBA00023015"/>
    </source>
</evidence>
<dbReference type="KEGG" id="mmyr:MXMO3_00302"/>
<dbReference type="InterPro" id="IPR005119">
    <property type="entry name" value="LysR_subst-bd"/>
</dbReference>
<dbReference type="InterPro" id="IPR058163">
    <property type="entry name" value="LysR-type_TF_proteobact-type"/>
</dbReference>
<dbReference type="PANTHER" id="PTHR30537:SF3">
    <property type="entry name" value="TRANSCRIPTIONAL REGULATORY PROTEIN"/>
    <property type="match status" value="1"/>
</dbReference>
<gene>
    <name evidence="6" type="ORF">MXMO3_00302</name>
</gene>
<sequence>MKFEWDDIKLFVAVAEAGGLTAAATKTGMSAATLGRHISALENIVGNSLFHRSPRGYQLTPLGEDLLAHAQNVSNSMSALQRWSEQLKVKPIVRISAGPWTSLFLAQHMADLWKEDTDLTIQLVSGLERVDIGHRHAEMGVRNVRPHEQWLAGRKLGAVAYALYACADGSEHNEPRYIGVTDTMSSARSAQWLEQNHSDNVVLRASDSMSVREMAAAGIGQAVLPCFIGDQDPRLKRSSELIDALRTEHWLVMHHDERHRPAIRKVADRLVNLLQHHQALFEATKKADIKPA</sequence>
<keyword evidence="3" id="KW-0238">DNA-binding</keyword>